<dbReference type="PROSITE" id="PS51257">
    <property type="entry name" value="PROKAR_LIPOPROTEIN"/>
    <property type="match status" value="1"/>
</dbReference>
<feature type="compositionally biased region" description="Pro residues" evidence="1">
    <location>
        <begin position="74"/>
        <end position="96"/>
    </location>
</feature>
<evidence type="ECO:0000313" key="3">
    <source>
        <dbReference type="Proteomes" id="UP000195880"/>
    </source>
</evidence>
<dbReference type="EMBL" id="CP023976">
    <property type="protein sequence ID" value="ATM24774.1"/>
    <property type="molecule type" value="Genomic_DNA"/>
</dbReference>
<feature type="compositionally biased region" description="Basic and acidic residues" evidence="1">
    <location>
        <begin position="97"/>
        <end position="113"/>
    </location>
</feature>
<feature type="region of interest" description="Disordered" evidence="1">
    <location>
        <begin position="47"/>
        <end position="129"/>
    </location>
</feature>
<gene>
    <name evidence="2" type="ORF">SMD44_p10275</name>
</gene>
<keyword evidence="2" id="KW-0614">Plasmid</keyword>
<geneLocation type="plasmid" evidence="3">
    <name>pmdjk44.1</name>
</geneLocation>
<feature type="compositionally biased region" description="Polar residues" evidence="1">
    <location>
        <begin position="61"/>
        <end position="72"/>
    </location>
</feature>
<sequence length="164" mass="17860">MRPSASRSIAVTGTSALALLLSACGGTDNADLDHGKVIDKRHRAAAGPIYAQEQRPAPCRSTRTQTLRTSITRPRPPAPKPAKPAPAKPKPAPAKPDSPRRDAETPRTPDKSNTRPGCGTTTVTVLKGHRTPEKWELKLKDGTETDWETVTREEYHSVDINDHF</sequence>
<dbReference type="KEGG" id="salf:SMD44_p10275"/>
<evidence type="ECO:0000256" key="1">
    <source>
        <dbReference type="SAM" id="MobiDB-lite"/>
    </source>
</evidence>
<keyword evidence="3" id="KW-1185">Reference proteome</keyword>
<organism evidence="2 3">
    <name type="scientific">Streptomyces alboflavus</name>
    <dbReference type="NCBI Taxonomy" id="67267"/>
    <lineage>
        <taxon>Bacteria</taxon>
        <taxon>Bacillati</taxon>
        <taxon>Actinomycetota</taxon>
        <taxon>Actinomycetes</taxon>
        <taxon>Kitasatosporales</taxon>
        <taxon>Streptomycetaceae</taxon>
        <taxon>Streptomyces</taxon>
    </lineage>
</organism>
<dbReference type="RefSeq" id="WP_100112580.1">
    <property type="nucleotide sequence ID" value="NZ_CP023976.1"/>
</dbReference>
<protein>
    <recommendedName>
        <fullName evidence="4">Lipoprotein</fullName>
    </recommendedName>
</protein>
<proteinExistence type="predicted"/>
<dbReference type="Proteomes" id="UP000195880">
    <property type="component" value="Plasmid pMDJK44.1"/>
</dbReference>
<evidence type="ECO:0008006" key="4">
    <source>
        <dbReference type="Google" id="ProtNLM"/>
    </source>
</evidence>
<accession>A0A291W454</accession>
<reference evidence="2 3" key="1">
    <citation type="submission" date="2017-10" db="EMBL/GenBank/DDBJ databases">
        <title>Streptomyces alboflavus Genome sequencing and assembly.</title>
        <authorList>
            <person name="Wang Y."/>
            <person name="Du B."/>
            <person name="Ding Y."/>
            <person name="Liu H."/>
            <person name="Hou Q."/>
            <person name="Liu K."/>
            <person name="Wang C."/>
            <person name="Yao L."/>
        </authorList>
    </citation>
    <scope>NUCLEOTIDE SEQUENCE [LARGE SCALE GENOMIC DNA]</scope>
    <source>
        <strain evidence="2 3">MDJK44</strain>
        <plasmid evidence="3">Plasmid pmdjk44.1</plasmid>
    </source>
</reference>
<dbReference type="OrthoDB" id="4334579at2"/>
<evidence type="ECO:0000313" key="2">
    <source>
        <dbReference type="EMBL" id="ATM24774.1"/>
    </source>
</evidence>
<dbReference type="AlphaFoldDB" id="A0A291W454"/>
<name>A0A291W454_9ACTN</name>